<evidence type="ECO:0000313" key="3">
    <source>
        <dbReference type="Proteomes" id="UP000245627"/>
    </source>
</evidence>
<dbReference type="Gene3D" id="2.40.128.640">
    <property type="match status" value="1"/>
</dbReference>
<dbReference type="Proteomes" id="UP000245627">
    <property type="component" value="Unassembled WGS sequence"/>
</dbReference>
<comment type="caution">
    <text evidence="2">The sequence shown here is derived from an EMBL/GenBank/DDBJ whole genome shotgun (WGS) entry which is preliminary data.</text>
</comment>
<name>A0A2T8HFZ8_9SPHI</name>
<accession>A0A2T8HFZ8</accession>
<dbReference type="InterPro" id="IPR007298">
    <property type="entry name" value="Cu-R_lipoprotein_NlpE"/>
</dbReference>
<organism evidence="2 3">
    <name type="scientific">Sphingobacterium corticibacter</name>
    <dbReference type="NCBI Taxonomy" id="2171749"/>
    <lineage>
        <taxon>Bacteria</taxon>
        <taxon>Pseudomonadati</taxon>
        <taxon>Bacteroidota</taxon>
        <taxon>Sphingobacteriia</taxon>
        <taxon>Sphingobacteriales</taxon>
        <taxon>Sphingobacteriaceae</taxon>
        <taxon>Sphingobacterium</taxon>
    </lineage>
</organism>
<keyword evidence="1" id="KW-0732">Signal</keyword>
<proteinExistence type="predicted"/>
<evidence type="ECO:0000256" key="1">
    <source>
        <dbReference type="SAM" id="SignalP"/>
    </source>
</evidence>
<reference evidence="2 3" key="1">
    <citation type="submission" date="2018-04" db="EMBL/GenBank/DDBJ databases">
        <title>Sphingobacterium cortibacter sp. nov.</title>
        <authorList>
            <person name="Li Y."/>
        </authorList>
    </citation>
    <scope>NUCLEOTIDE SEQUENCE [LARGE SCALE GENOMIC DNA]</scope>
    <source>
        <strain evidence="2 3">2c-3</strain>
    </source>
</reference>
<gene>
    <name evidence="2" type="ORF">DC487_14900</name>
</gene>
<protein>
    <submittedName>
        <fullName evidence="2">Copper resistance protein NlpE</fullName>
    </submittedName>
</protein>
<dbReference type="Pfam" id="PF04170">
    <property type="entry name" value="NlpE"/>
    <property type="match status" value="1"/>
</dbReference>
<feature type="chain" id="PRO_5015605915" evidence="1">
    <location>
        <begin position="30"/>
        <end position="139"/>
    </location>
</feature>
<dbReference type="PROSITE" id="PS51257">
    <property type="entry name" value="PROKAR_LIPOPROTEIN"/>
    <property type="match status" value="1"/>
</dbReference>
<evidence type="ECO:0000313" key="2">
    <source>
        <dbReference type="EMBL" id="PVH24367.1"/>
    </source>
</evidence>
<keyword evidence="3" id="KW-1185">Reference proteome</keyword>
<sequence length="139" mass="16108">MRMRIYLHIVFLLASCFLLISCINNKANADVESIADRNRHKYNLSGRYEGNLPCADCSAISTTLVLNRDRTYSLHYRYVGKSDELFRRDGNWRVDDDVLLLDSEDYNYKIEEDRLSQLDLSGKEMTGNLAGKYILDKVD</sequence>
<feature type="signal peptide" evidence="1">
    <location>
        <begin position="1"/>
        <end position="29"/>
    </location>
</feature>
<dbReference type="EMBL" id="QDKG01000006">
    <property type="protein sequence ID" value="PVH24367.1"/>
    <property type="molecule type" value="Genomic_DNA"/>
</dbReference>
<dbReference type="AlphaFoldDB" id="A0A2T8HFZ8"/>
<dbReference type="OrthoDB" id="5348860at2"/>